<evidence type="ECO:0000313" key="3">
    <source>
        <dbReference type="Proteomes" id="UP000682951"/>
    </source>
</evidence>
<protein>
    <recommendedName>
        <fullName evidence="4">Entericidin EcnAB</fullName>
    </recommendedName>
</protein>
<dbReference type="RefSeq" id="WP_212139842.1">
    <property type="nucleotide sequence ID" value="NZ_JAGSSW010000006.1"/>
</dbReference>
<keyword evidence="1" id="KW-0732">Signal</keyword>
<gene>
    <name evidence="2" type="ORF">KDD93_06390</name>
</gene>
<reference evidence="2 3" key="1">
    <citation type="submission" date="2021-04" db="EMBL/GenBank/DDBJ databases">
        <title>Molecular and phenotypic characterization and identification of bacterial isolates recovered from the Anatolian ground squirrels (Spermophilus xanthoprymnus) and which have the potential to form a new species in the Campylobacter genus.</title>
        <authorList>
            <person name="Aydin F."/>
            <person name="Abay S."/>
            <person name="Kayman T."/>
            <person name="Karakaya E."/>
            <person name="Mustak H.K."/>
            <person name="Mustak I.B."/>
            <person name="Bilgin N."/>
            <person name="Duzler A."/>
            <person name="Sahin O."/>
            <person name="Guran O."/>
            <person name="Saticioglu I.B."/>
        </authorList>
    </citation>
    <scope>NUCLEOTIDE SEQUENCE [LARGE SCALE GENOMIC DNA]</scope>
    <source>
        <strain evidence="3">faydin-G24</strain>
    </source>
</reference>
<keyword evidence="3" id="KW-1185">Reference proteome</keyword>
<dbReference type="PROSITE" id="PS51257">
    <property type="entry name" value="PROKAR_LIPOPROTEIN"/>
    <property type="match status" value="1"/>
</dbReference>
<evidence type="ECO:0000313" key="2">
    <source>
        <dbReference type="EMBL" id="MBR8464192.1"/>
    </source>
</evidence>
<name>A0ABS5HJ86_9BACT</name>
<feature type="signal peptide" evidence="1">
    <location>
        <begin position="1"/>
        <end position="23"/>
    </location>
</feature>
<feature type="chain" id="PRO_5047094335" description="Entericidin EcnAB" evidence="1">
    <location>
        <begin position="24"/>
        <end position="52"/>
    </location>
</feature>
<dbReference type="EMBL" id="JAGSSW010000006">
    <property type="protein sequence ID" value="MBR8464192.1"/>
    <property type="molecule type" value="Genomic_DNA"/>
</dbReference>
<accession>A0ABS5HJ86</accession>
<proteinExistence type="predicted"/>
<evidence type="ECO:0008006" key="4">
    <source>
        <dbReference type="Google" id="ProtNLM"/>
    </source>
</evidence>
<dbReference type="Gene3D" id="1.10.287.700">
    <property type="entry name" value="Helix hairpin bin"/>
    <property type="match status" value="1"/>
</dbReference>
<organism evidence="2 3">
    <name type="scientific">Campylobacter anatolicus</name>
    <dbReference type="NCBI Taxonomy" id="2829105"/>
    <lineage>
        <taxon>Bacteria</taxon>
        <taxon>Pseudomonadati</taxon>
        <taxon>Campylobacterota</taxon>
        <taxon>Epsilonproteobacteria</taxon>
        <taxon>Campylobacterales</taxon>
        <taxon>Campylobacteraceae</taxon>
        <taxon>Campylobacter</taxon>
    </lineage>
</organism>
<comment type="caution">
    <text evidence="2">The sequence shown here is derived from an EMBL/GenBank/DDBJ whole genome shotgun (WGS) entry which is preliminary data.</text>
</comment>
<dbReference type="Proteomes" id="UP000682951">
    <property type="component" value="Unassembled WGS sequence"/>
</dbReference>
<sequence length="52" mass="5910">MRNILLALCAVLFMLLGCSNTWHGIKEDTHNATQWTKEKVNDGASYVKEKTE</sequence>
<evidence type="ECO:0000256" key="1">
    <source>
        <dbReference type="SAM" id="SignalP"/>
    </source>
</evidence>